<keyword evidence="5" id="KW-0963">Cytoplasm</keyword>
<dbReference type="GO" id="GO:0005737">
    <property type="term" value="C:cytoplasm"/>
    <property type="evidence" value="ECO:0007669"/>
    <property type="project" value="UniProtKB-SubCell"/>
</dbReference>
<organism evidence="12 13">
    <name type="scientific">Aquibium carbonis</name>
    <dbReference type="NCBI Taxonomy" id="2495581"/>
    <lineage>
        <taxon>Bacteria</taxon>
        <taxon>Pseudomonadati</taxon>
        <taxon>Pseudomonadota</taxon>
        <taxon>Alphaproteobacteria</taxon>
        <taxon>Hyphomicrobiales</taxon>
        <taxon>Phyllobacteriaceae</taxon>
        <taxon>Aquibium</taxon>
    </lineage>
</organism>
<dbReference type="PANTHER" id="PTHR11579">
    <property type="entry name" value="PROTEIN-L-ISOASPARTATE O-METHYLTRANSFERASE"/>
    <property type="match status" value="1"/>
</dbReference>
<evidence type="ECO:0000256" key="2">
    <source>
        <dbReference type="ARBA" id="ARBA00005369"/>
    </source>
</evidence>
<dbReference type="InterPro" id="IPR000682">
    <property type="entry name" value="PCMT"/>
</dbReference>
<dbReference type="InterPro" id="IPR029063">
    <property type="entry name" value="SAM-dependent_MTases_sf"/>
</dbReference>
<evidence type="ECO:0000313" key="13">
    <source>
        <dbReference type="Proteomes" id="UP000278398"/>
    </source>
</evidence>
<dbReference type="NCBIfam" id="NF001453">
    <property type="entry name" value="PRK00312.1"/>
    <property type="match status" value="1"/>
</dbReference>
<dbReference type="PANTHER" id="PTHR11579:SF0">
    <property type="entry name" value="PROTEIN-L-ISOASPARTATE(D-ASPARTATE) O-METHYLTRANSFERASE"/>
    <property type="match status" value="1"/>
</dbReference>
<evidence type="ECO:0000256" key="5">
    <source>
        <dbReference type="ARBA" id="ARBA00022490"/>
    </source>
</evidence>
<comment type="subcellular location">
    <subcellularLocation>
        <location evidence="1">Cytoplasm</location>
    </subcellularLocation>
</comment>
<dbReference type="RefSeq" id="WP_126699973.1">
    <property type="nucleotide sequence ID" value="NZ_RWKW01000035.1"/>
</dbReference>
<keyword evidence="13" id="KW-1185">Reference proteome</keyword>
<protein>
    <recommendedName>
        <fullName evidence="4">Protein-L-isoaspartate O-methyltransferase</fullName>
        <ecNumber evidence="3">2.1.1.77</ecNumber>
    </recommendedName>
    <alternativeName>
        <fullName evidence="11">L-isoaspartyl protein carboxyl methyltransferase</fullName>
    </alternativeName>
    <alternativeName>
        <fullName evidence="9">Protein L-isoaspartyl methyltransferase</fullName>
    </alternativeName>
    <alternativeName>
        <fullName evidence="10">Protein-beta-aspartate methyltransferase</fullName>
    </alternativeName>
</protein>
<evidence type="ECO:0000256" key="11">
    <source>
        <dbReference type="ARBA" id="ARBA00031350"/>
    </source>
</evidence>
<dbReference type="OrthoDB" id="9810066at2"/>
<evidence type="ECO:0000256" key="7">
    <source>
        <dbReference type="ARBA" id="ARBA00022679"/>
    </source>
</evidence>
<reference evidence="12 13" key="1">
    <citation type="submission" date="2018-12" db="EMBL/GenBank/DDBJ databases">
        <title>Mesorhizobium carbonis sp. nov., isolated from coal mine water.</title>
        <authorList>
            <person name="Xin W."/>
            <person name="Xu Z."/>
            <person name="Xiang F."/>
            <person name="Zhang J."/>
            <person name="Xi L."/>
            <person name="Liu J."/>
        </authorList>
    </citation>
    <scope>NUCLEOTIDE SEQUENCE [LARGE SCALE GENOMIC DNA]</scope>
    <source>
        <strain evidence="12 13">B2.3</strain>
    </source>
</reference>
<keyword evidence="7 12" id="KW-0808">Transferase</keyword>
<keyword evidence="6 12" id="KW-0489">Methyltransferase</keyword>
<dbReference type="GO" id="GO:0032259">
    <property type="term" value="P:methylation"/>
    <property type="evidence" value="ECO:0007669"/>
    <property type="project" value="UniProtKB-KW"/>
</dbReference>
<comment type="similarity">
    <text evidence="2">Belongs to the methyltransferase superfamily. L-isoaspartyl/D-aspartyl protein methyltransferase family.</text>
</comment>
<keyword evidence="8" id="KW-0949">S-adenosyl-L-methionine</keyword>
<dbReference type="Gene3D" id="3.40.50.150">
    <property type="entry name" value="Vaccinia Virus protein VP39"/>
    <property type="match status" value="1"/>
</dbReference>
<dbReference type="EC" id="2.1.1.77" evidence="3"/>
<gene>
    <name evidence="12" type="ORF">EJC49_11010</name>
</gene>
<comment type="caution">
    <text evidence="12">The sequence shown here is derived from an EMBL/GenBank/DDBJ whole genome shotgun (WGS) entry which is preliminary data.</text>
</comment>
<dbReference type="GO" id="GO:0004719">
    <property type="term" value="F:protein-L-isoaspartate (D-aspartate) O-methyltransferase activity"/>
    <property type="evidence" value="ECO:0007669"/>
    <property type="project" value="UniProtKB-EC"/>
</dbReference>
<evidence type="ECO:0000256" key="10">
    <source>
        <dbReference type="ARBA" id="ARBA00031323"/>
    </source>
</evidence>
<evidence type="ECO:0000256" key="6">
    <source>
        <dbReference type="ARBA" id="ARBA00022603"/>
    </source>
</evidence>
<dbReference type="Pfam" id="PF01135">
    <property type="entry name" value="PCMT"/>
    <property type="match status" value="1"/>
</dbReference>
<evidence type="ECO:0000256" key="3">
    <source>
        <dbReference type="ARBA" id="ARBA00011890"/>
    </source>
</evidence>
<name>A0A3R9YFM1_9HYPH</name>
<evidence type="ECO:0000256" key="4">
    <source>
        <dbReference type="ARBA" id="ARBA00013346"/>
    </source>
</evidence>
<sequence>MNAVADEREGFAAFLLRMRGKGIVAKDLVGAIEQVPRRNFIGGQWQNAIWSDRMVPIACGEVIEGVDLQAQVINALALDPQHRVLEIGTGSGFTAAVMARLCARVVSIDRYRTLVEQARHRMDALAITNVIVRQADASGGMAGEGPFDRIVSWAAFESMPRNYVDQLASNGVMIAPIGPGDGEQAVARLTKVGSRFERQDIGKVRLQPLLPGLAAKI</sequence>
<dbReference type="SUPFAM" id="SSF53335">
    <property type="entry name" value="S-adenosyl-L-methionine-dependent methyltransferases"/>
    <property type="match status" value="1"/>
</dbReference>
<accession>A0A3R9YFM1</accession>
<evidence type="ECO:0000256" key="1">
    <source>
        <dbReference type="ARBA" id="ARBA00004496"/>
    </source>
</evidence>
<dbReference type="CDD" id="cd02440">
    <property type="entry name" value="AdoMet_MTases"/>
    <property type="match status" value="1"/>
</dbReference>
<dbReference type="EMBL" id="RWKW01000035">
    <property type="protein sequence ID" value="RST86502.1"/>
    <property type="molecule type" value="Genomic_DNA"/>
</dbReference>
<dbReference type="AlphaFoldDB" id="A0A3R9YFM1"/>
<evidence type="ECO:0000313" key="12">
    <source>
        <dbReference type="EMBL" id="RST86502.1"/>
    </source>
</evidence>
<dbReference type="Proteomes" id="UP000278398">
    <property type="component" value="Unassembled WGS sequence"/>
</dbReference>
<proteinExistence type="inferred from homology"/>
<evidence type="ECO:0000256" key="8">
    <source>
        <dbReference type="ARBA" id="ARBA00022691"/>
    </source>
</evidence>
<evidence type="ECO:0000256" key="9">
    <source>
        <dbReference type="ARBA" id="ARBA00030757"/>
    </source>
</evidence>